<dbReference type="KEGG" id="abas:ACPOL_5318"/>
<dbReference type="SUPFAM" id="SSF53335">
    <property type="entry name" value="S-adenosyl-L-methionine-dependent methyltransferases"/>
    <property type="match status" value="1"/>
</dbReference>
<dbReference type="Proteomes" id="UP000253606">
    <property type="component" value="Chromosome"/>
</dbReference>
<proteinExistence type="predicted"/>
<organism evidence="2 3">
    <name type="scientific">Acidisarcina polymorpha</name>
    <dbReference type="NCBI Taxonomy" id="2211140"/>
    <lineage>
        <taxon>Bacteria</taxon>
        <taxon>Pseudomonadati</taxon>
        <taxon>Acidobacteriota</taxon>
        <taxon>Terriglobia</taxon>
        <taxon>Terriglobales</taxon>
        <taxon>Acidobacteriaceae</taxon>
        <taxon>Acidisarcina</taxon>
    </lineage>
</organism>
<dbReference type="AlphaFoldDB" id="A0A2Z5G647"/>
<feature type="region of interest" description="Disordered" evidence="1">
    <location>
        <begin position="1"/>
        <end position="23"/>
    </location>
</feature>
<evidence type="ECO:0000313" key="2">
    <source>
        <dbReference type="EMBL" id="AXC14568.1"/>
    </source>
</evidence>
<sequence>MNASRSSPPETKPPASTAPNDPSANYAYDGTFYRYIQDGAVRSARVIAPLVVDRLGTSSLLDVGCGAGAWLSEYRKLGVQPCLGVDGDYVKAADLLVPQETFIARDISLPFDLMERFALVQCLEVGEHIETAASGTLVANLVRHGDCILFSAAIPGQGGENHINERPYEFWRALFAEHGYMPYDFLRPLLRRAKEVEIWYRHNVMLYVAASRHGTLPVEVSQSRVPDNEPIANVCSPLYRMRTAILAGLPVSWLSHLAILKHRSILLSRMVRGQR</sequence>
<reference evidence="2 3" key="1">
    <citation type="journal article" date="2018" name="Front. Microbiol.">
        <title>Hydrolytic Capabilities as a Key to Environmental Success: Chitinolytic and Cellulolytic Acidobacteria From Acidic Sub-arctic Soils and Boreal Peatlands.</title>
        <authorList>
            <person name="Belova S.E."/>
            <person name="Ravin N.V."/>
            <person name="Pankratov T.A."/>
            <person name="Rakitin A.L."/>
            <person name="Ivanova A.A."/>
            <person name="Beletsky A.V."/>
            <person name="Mardanov A.V."/>
            <person name="Sinninghe Damste J.S."/>
            <person name="Dedysh S.N."/>
        </authorList>
    </citation>
    <scope>NUCLEOTIDE SEQUENCE [LARGE SCALE GENOMIC DNA]</scope>
    <source>
        <strain evidence="2 3">SBC82</strain>
    </source>
</reference>
<dbReference type="InterPro" id="IPR029063">
    <property type="entry name" value="SAM-dependent_MTases_sf"/>
</dbReference>
<name>A0A2Z5G647_9BACT</name>
<evidence type="ECO:0000256" key="1">
    <source>
        <dbReference type="SAM" id="MobiDB-lite"/>
    </source>
</evidence>
<gene>
    <name evidence="2" type="ORF">ACPOL_5318</name>
</gene>
<protein>
    <recommendedName>
        <fullName evidence="4">Methyltransferase domain-containing protein</fullName>
    </recommendedName>
</protein>
<accession>A0A2Z5G647</accession>
<evidence type="ECO:0000313" key="3">
    <source>
        <dbReference type="Proteomes" id="UP000253606"/>
    </source>
</evidence>
<evidence type="ECO:0008006" key="4">
    <source>
        <dbReference type="Google" id="ProtNLM"/>
    </source>
</evidence>
<dbReference type="Gene3D" id="3.40.50.150">
    <property type="entry name" value="Vaccinia Virus protein VP39"/>
    <property type="match status" value="1"/>
</dbReference>
<dbReference type="EMBL" id="CP030840">
    <property type="protein sequence ID" value="AXC14568.1"/>
    <property type="molecule type" value="Genomic_DNA"/>
</dbReference>
<keyword evidence="3" id="KW-1185">Reference proteome</keyword>
<dbReference type="Pfam" id="PF13489">
    <property type="entry name" value="Methyltransf_23"/>
    <property type="match status" value="1"/>
</dbReference>